<evidence type="ECO:0000313" key="11">
    <source>
        <dbReference type="EMBL" id="OAA60119.1"/>
    </source>
</evidence>
<dbReference type="STRING" id="1081104.A0A167T0F5"/>
<evidence type="ECO:0000256" key="9">
    <source>
        <dbReference type="ARBA" id="ARBA00048679"/>
    </source>
</evidence>
<keyword evidence="11" id="KW-0418">Kinase</keyword>
<dbReference type="InterPro" id="IPR000719">
    <property type="entry name" value="Prot_kinase_dom"/>
</dbReference>
<comment type="function">
    <text evidence="1">Component of the EKC/KEOPS complex that is required for the formation of a threonylcarbamoyl group on adenosine at position 37 (t(6)A37) in tRNAs that read codons beginning with adenine. The complex is probably involved in the transfer of the threonylcarbamoyl moiety of threonylcarbamoyl-AMP (TC-AMP) to the N6 group of A37. BUD32 has ATPase activity in the context of the EKC/KEOPS complex and likely plays a supporting role to the catalytic subunit KAE1. The EKC/KEOPS complex also promotes both telomere uncapping and telomere elongation. The complex is required for efficient recruitment of transcriptional coactivators.</text>
</comment>
<evidence type="ECO:0000259" key="10">
    <source>
        <dbReference type="PROSITE" id="PS50011"/>
    </source>
</evidence>
<dbReference type="AlphaFoldDB" id="A0A167T0F5"/>
<dbReference type="GeneID" id="30022422"/>
<evidence type="ECO:0000256" key="1">
    <source>
        <dbReference type="ARBA" id="ARBA00003747"/>
    </source>
</evidence>
<accession>A0A167T0F5</accession>
<evidence type="ECO:0000256" key="6">
    <source>
        <dbReference type="ARBA" id="ARBA00030980"/>
    </source>
</evidence>
<keyword evidence="12" id="KW-1185">Reference proteome</keyword>
<evidence type="ECO:0000313" key="12">
    <source>
        <dbReference type="Proteomes" id="UP000076744"/>
    </source>
</evidence>
<protein>
    <recommendedName>
        <fullName evidence="5">EKC/KEOPS complex subunit BUD32</fullName>
        <ecNumber evidence="3">2.7.11.1</ecNumber>
    </recommendedName>
    <alternativeName>
        <fullName evidence="6 7">Atypical Serine/threonine protein kinase BUD32</fullName>
    </alternativeName>
    <alternativeName>
        <fullName evidence="4">EKC/KEOPS complex subunit bud32</fullName>
    </alternativeName>
</protein>
<dbReference type="Proteomes" id="UP000076744">
    <property type="component" value="Unassembled WGS sequence"/>
</dbReference>
<keyword evidence="11" id="KW-0808">Transferase</keyword>
<dbReference type="GO" id="GO:0004674">
    <property type="term" value="F:protein serine/threonine kinase activity"/>
    <property type="evidence" value="ECO:0007669"/>
    <property type="project" value="UniProtKB-EC"/>
</dbReference>
<evidence type="ECO:0000256" key="5">
    <source>
        <dbReference type="ARBA" id="ARBA00019973"/>
    </source>
</evidence>
<evidence type="ECO:0000256" key="2">
    <source>
        <dbReference type="ARBA" id="ARBA00011534"/>
    </source>
</evidence>
<comment type="catalytic activity">
    <reaction evidence="8">
        <text>L-threonyl-[protein] + ATP = O-phospho-L-threonyl-[protein] + ADP + H(+)</text>
        <dbReference type="Rhea" id="RHEA:46608"/>
        <dbReference type="Rhea" id="RHEA-COMP:11060"/>
        <dbReference type="Rhea" id="RHEA-COMP:11605"/>
        <dbReference type="ChEBI" id="CHEBI:15378"/>
        <dbReference type="ChEBI" id="CHEBI:30013"/>
        <dbReference type="ChEBI" id="CHEBI:30616"/>
        <dbReference type="ChEBI" id="CHEBI:61977"/>
        <dbReference type="ChEBI" id="CHEBI:456216"/>
        <dbReference type="EC" id="2.7.11.1"/>
    </reaction>
</comment>
<reference evidence="11 12" key="1">
    <citation type="journal article" date="2016" name="Genome Biol. Evol.">
        <title>Divergent and convergent evolution of fungal pathogenicity.</title>
        <authorList>
            <person name="Shang Y."/>
            <person name="Xiao G."/>
            <person name="Zheng P."/>
            <person name="Cen K."/>
            <person name="Zhan S."/>
            <person name="Wang C."/>
        </authorList>
    </citation>
    <scope>NUCLEOTIDE SEQUENCE [LARGE SCALE GENOMIC DNA]</scope>
    <source>
        <strain evidence="11 12">ARSEF 2679</strain>
    </source>
</reference>
<comment type="catalytic activity">
    <reaction evidence="9">
        <text>L-seryl-[protein] + ATP = O-phospho-L-seryl-[protein] + ADP + H(+)</text>
        <dbReference type="Rhea" id="RHEA:17989"/>
        <dbReference type="Rhea" id="RHEA-COMP:9863"/>
        <dbReference type="Rhea" id="RHEA-COMP:11604"/>
        <dbReference type="ChEBI" id="CHEBI:15378"/>
        <dbReference type="ChEBI" id="CHEBI:29999"/>
        <dbReference type="ChEBI" id="CHEBI:30616"/>
        <dbReference type="ChEBI" id="CHEBI:83421"/>
        <dbReference type="ChEBI" id="CHEBI:456216"/>
        <dbReference type="EC" id="2.7.11.1"/>
    </reaction>
</comment>
<dbReference type="SMART" id="SM00220">
    <property type="entry name" value="S_TKc"/>
    <property type="match status" value="1"/>
</dbReference>
<dbReference type="SUPFAM" id="SSF56112">
    <property type="entry name" value="Protein kinase-like (PK-like)"/>
    <property type="match status" value="1"/>
</dbReference>
<sequence length="225" mass="25446">MDSEWEFYSMRERWGDIAGVRMFLYTHVLYLRNKTELWTARVAGRYASPVALPARDAFRVRVADYDGTPTLGQYLLHEARIAQRLPHHPNLARFRGCLLDGGQITGLCFDRCAETLTERMRRRGPVDVASTMAQLGAAVAHLHAQDIVHNDVCEDNVMFADRDGGHVVLVDFDSCAARGGGLPRKRGPTAPGATSSEFENDHVGLQLVHRKLLRYERDMRRNLWA</sequence>
<dbReference type="GO" id="GO:0005524">
    <property type="term" value="F:ATP binding"/>
    <property type="evidence" value="ECO:0007669"/>
    <property type="project" value="InterPro"/>
</dbReference>
<evidence type="ECO:0000256" key="4">
    <source>
        <dbReference type="ARBA" id="ARBA00013948"/>
    </source>
</evidence>
<dbReference type="PROSITE" id="PS50011">
    <property type="entry name" value="PROTEIN_KINASE_DOM"/>
    <property type="match status" value="1"/>
</dbReference>
<organism evidence="11 12">
    <name type="scientific">Cordyceps fumosorosea (strain ARSEF 2679)</name>
    <name type="common">Isaria fumosorosea</name>
    <dbReference type="NCBI Taxonomy" id="1081104"/>
    <lineage>
        <taxon>Eukaryota</taxon>
        <taxon>Fungi</taxon>
        <taxon>Dikarya</taxon>
        <taxon>Ascomycota</taxon>
        <taxon>Pezizomycotina</taxon>
        <taxon>Sordariomycetes</taxon>
        <taxon>Hypocreomycetidae</taxon>
        <taxon>Hypocreales</taxon>
        <taxon>Cordycipitaceae</taxon>
        <taxon>Cordyceps</taxon>
    </lineage>
</organism>
<comment type="caution">
    <text evidence="11">The sequence shown here is derived from an EMBL/GenBank/DDBJ whole genome shotgun (WGS) entry which is preliminary data.</text>
</comment>
<proteinExistence type="predicted"/>
<name>A0A167T0F5_CORFA</name>
<gene>
    <name evidence="11" type="ORF">ISF_06130</name>
</gene>
<dbReference type="EMBL" id="AZHB01000015">
    <property type="protein sequence ID" value="OAA60119.1"/>
    <property type="molecule type" value="Genomic_DNA"/>
</dbReference>
<dbReference type="Gene3D" id="1.10.510.10">
    <property type="entry name" value="Transferase(Phosphotransferase) domain 1"/>
    <property type="match status" value="1"/>
</dbReference>
<dbReference type="EC" id="2.7.11.1" evidence="3"/>
<dbReference type="RefSeq" id="XP_018703232.1">
    <property type="nucleotide sequence ID" value="XM_018849734.1"/>
</dbReference>
<feature type="domain" description="Protein kinase" evidence="10">
    <location>
        <begin position="8"/>
        <end position="225"/>
    </location>
</feature>
<dbReference type="OrthoDB" id="4062651at2759"/>
<dbReference type="InterPro" id="IPR008266">
    <property type="entry name" value="Tyr_kinase_AS"/>
</dbReference>
<evidence type="ECO:0000256" key="8">
    <source>
        <dbReference type="ARBA" id="ARBA00047899"/>
    </source>
</evidence>
<evidence type="ECO:0000256" key="7">
    <source>
        <dbReference type="ARBA" id="ARBA00033194"/>
    </source>
</evidence>
<dbReference type="Pfam" id="PF00069">
    <property type="entry name" value="Pkinase"/>
    <property type="match status" value="1"/>
</dbReference>
<evidence type="ECO:0000256" key="3">
    <source>
        <dbReference type="ARBA" id="ARBA00012513"/>
    </source>
</evidence>
<dbReference type="PROSITE" id="PS00109">
    <property type="entry name" value="PROTEIN_KINASE_TYR"/>
    <property type="match status" value="1"/>
</dbReference>
<comment type="subunit">
    <text evidence="2">Component of the EKC/KEOPS complex composed of at least BUD32, CGI121, GON7, KAE1 and PCC1; the whole complex dimerizes.</text>
</comment>
<dbReference type="InterPro" id="IPR011009">
    <property type="entry name" value="Kinase-like_dom_sf"/>
</dbReference>